<keyword evidence="2" id="KW-1185">Reference proteome</keyword>
<gene>
    <name evidence="1" type="ORF">DFH07DRAFT_769380</name>
</gene>
<accession>A0AAD7JMN8</accession>
<reference evidence="1" key="1">
    <citation type="submission" date="2023-03" db="EMBL/GenBank/DDBJ databases">
        <title>Massive genome expansion in bonnet fungi (Mycena s.s.) driven by repeated elements and novel gene families across ecological guilds.</title>
        <authorList>
            <consortium name="Lawrence Berkeley National Laboratory"/>
            <person name="Harder C.B."/>
            <person name="Miyauchi S."/>
            <person name="Viragh M."/>
            <person name="Kuo A."/>
            <person name="Thoen E."/>
            <person name="Andreopoulos B."/>
            <person name="Lu D."/>
            <person name="Skrede I."/>
            <person name="Drula E."/>
            <person name="Henrissat B."/>
            <person name="Morin E."/>
            <person name="Kohler A."/>
            <person name="Barry K."/>
            <person name="LaButti K."/>
            <person name="Morin E."/>
            <person name="Salamov A."/>
            <person name="Lipzen A."/>
            <person name="Mereny Z."/>
            <person name="Hegedus B."/>
            <person name="Baldrian P."/>
            <person name="Stursova M."/>
            <person name="Weitz H."/>
            <person name="Taylor A."/>
            <person name="Grigoriev I.V."/>
            <person name="Nagy L.G."/>
            <person name="Martin F."/>
            <person name="Kauserud H."/>
        </authorList>
    </citation>
    <scope>NUCLEOTIDE SEQUENCE</scope>
    <source>
        <strain evidence="1">CBHHK188m</strain>
    </source>
</reference>
<evidence type="ECO:0000313" key="2">
    <source>
        <dbReference type="Proteomes" id="UP001215280"/>
    </source>
</evidence>
<dbReference type="AlphaFoldDB" id="A0AAD7JMN8"/>
<dbReference type="Proteomes" id="UP001215280">
    <property type="component" value="Unassembled WGS sequence"/>
</dbReference>
<proteinExistence type="predicted"/>
<comment type="caution">
    <text evidence="1">The sequence shown here is derived from an EMBL/GenBank/DDBJ whole genome shotgun (WGS) entry which is preliminary data.</text>
</comment>
<sequence length="348" mass="38131">MSPEALNPYNTAVQRFITLNILPEMWIYVDLRIPDNSGPSYLAPSSCVHQKNNLPSESGPWRADQTCRLPVPTTGASIGESVRSARLAWHLQLDGLSVCPRITGVTSCFLNFKQILVALLPGVHTETIAARSRNTPQFVGYRFTGLVAAYFSQILATFLADVHAGTIAVHAGTIAVLTWNVDGDVVVFNQLLPLDATIRLRRAMVPEPEIIAKCKQPCALGGPNYGQISQDFISIAFNILEVSSELENRRSYAFRAGLPSSRAEAMPAYLELPLLQHLSGQLEAVSHDKMTKIMAFCAEISEVKAMPVYLEGYAGTMLFHAPSSQRPKLCLCFPRSFKFTAPGGYLVC</sequence>
<name>A0AAD7JMN8_9AGAR</name>
<dbReference type="EMBL" id="JARJLG010000028">
    <property type="protein sequence ID" value="KAJ7768170.1"/>
    <property type="molecule type" value="Genomic_DNA"/>
</dbReference>
<evidence type="ECO:0000313" key="1">
    <source>
        <dbReference type="EMBL" id="KAJ7768170.1"/>
    </source>
</evidence>
<organism evidence="1 2">
    <name type="scientific">Mycena maculata</name>
    <dbReference type="NCBI Taxonomy" id="230809"/>
    <lineage>
        <taxon>Eukaryota</taxon>
        <taxon>Fungi</taxon>
        <taxon>Dikarya</taxon>
        <taxon>Basidiomycota</taxon>
        <taxon>Agaricomycotina</taxon>
        <taxon>Agaricomycetes</taxon>
        <taxon>Agaricomycetidae</taxon>
        <taxon>Agaricales</taxon>
        <taxon>Marasmiineae</taxon>
        <taxon>Mycenaceae</taxon>
        <taxon>Mycena</taxon>
    </lineage>
</organism>
<protein>
    <submittedName>
        <fullName evidence="1">Uncharacterized protein</fullName>
    </submittedName>
</protein>